<dbReference type="AlphaFoldDB" id="A0ABD2AMP4"/>
<comment type="caution">
    <text evidence="1">The sequence shown here is derived from an EMBL/GenBank/DDBJ whole genome shotgun (WGS) entry which is preliminary data.</text>
</comment>
<organism evidence="1 2">
    <name type="scientific">Vespula maculifrons</name>
    <name type="common">Eastern yellow jacket</name>
    <name type="synonym">Wasp</name>
    <dbReference type="NCBI Taxonomy" id="7453"/>
    <lineage>
        <taxon>Eukaryota</taxon>
        <taxon>Metazoa</taxon>
        <taxon>Ecdysozoa</taxon>
        <taxon>Arthropoda</taxon>
        <taxon>Hexapoda</taxon>
        <taxon>Insecta</taxon>
        <taxon>Pterygota</taxon>
        <taxon>Neoptera</taxon>
        <taxon>Endopterygota</taxon>
        <taxon>Hymenoptera</taxon>
        <taxon>Apocrita</taxon>
        <taxon>Aculeata</taxon>
        <taxon>Vespoidea</taxon>
        <taxon>Vespidae</taxon>
        <taxon>Vespinae</taxon>
        <taxon>Vespula</taxon>
    </lineage>
</organism>
<reference evidence="1 2" key="1">
    <citation type="journal article" date="2024" name="Ann. Entomol. Soc. Am.">
        <title>Genomic analyses of the southern and eastern yellowjacket wasps (Hymenoptera: Vespidae) reveal evolutionary signatures of social life.</title>
        <authorList>
            <person name="Catto M.A."/>
            <person name="Caine P.B."/>
            <person name="Orr S.E."/>
            <person name="Hunt B.G."/>
            <person name="Goodisman M.A.D."/>
        </authorList>
    </citation>
    <scope>NUCLEOTIDE SEQUENCE [LARGE SCALE GENOMIC DNA]</scope>
    <source>
        <strain evidence="1">232</strain>
        <tissue evidence="1">Head and thorax</tissue>
    </source>
</reference>
<protein>
    <recommendedName>
        <fullName evidence="3">Secreted protein</fullName>
    </recommendedName>
</protein>
<proteinExistence type="predicted"/>
<gene>
    <name evidence="1" type="ORF">V1477_020707</name>
</gene>
<accession>A0ABD2AMP4</accession>
<name>A0ABD2AMP4_VESMC</name>
<sequence>MCCRVVWFAIQRRLFDHAGHANFTVESPLARGSPDTATSKRWDLGRLEHRGNDHREIKFLLETKFTENILGDRGTDHRGTNHHYVIKGPIIPANYGLRHIGEGDPINRRNVRFIIDCYTRIREG</sequence>
<dbReference type="Proteomes" id="UP001607303">
    <property type="component" value="Unassembled WGS sequence"/>
</dbReference>
<dbReference type="EMBL" id="JAYRBN010000116">
    <property type="protein sequence ID" value="KAL2721887.1"/>
    <property type="molecule type" value="Genomic_DNA"/>
</dbReference>
<keyword evidence="2" id="KW-1185">Reference proteome</keyword>
<evidence type="ECO:0000313" key="1">
    <source>
        <dbReference type="EMBL" id="KAL2721887.1"/>
    </source>
</evidence>
<evidence type="ECO:0008006" key="3">
    <source>
        <dbReference type="Google" id="ProtNLM"/>
    </source>
</evidence>
<evidence type="ECO:0000313" key="2">
    <source>
        <dbReference type="Proteomes" id="UP001607303"/>
    </source>
</evidence>